<evidence type="ECO:0000256" key="1">
    <source>
        <dbReference type="SAM" id="MobiDB-lite"/>
    </source>
</evidence>
<name>A0ABS8W2I1_DATST</name>
<evidence type="ECO:0000313" key="2">
    <source>
        <dbReference type="EMBL" id="MCE2055695.1"/>
    </source>
</evidence>
<organism evidence="2 3">
    <name type="scientific">Datura stramonium</name>
    <name type="common">Jimsonweed</name>
    <name type="synonym">Common thornapple</name>
    <dbReference type="NCBI Taxonomy" id="4076"/>
    <lineage>
        <taxon>Eukaryota</taxon>
        <taxon>Viridiplantae</taxon>
        <taxon>Streptophyta</taxon>
        <taxon>Embryophyta</taxon>
        <taxon>Tracheophyta</taxon>
        <taxon>Spermatophyta</taxon>
        <taxon>Magnoliopsida</taxon>
        <taxon>eudicotyledons</taxon>
        <taxon>Gunneridae</taxon>
        <taxon>Pentapetalae</taxon>
        <taxon>asterids</taxon>
        <taxon>lamiids</taxon>
        <taxon>Solanales</taxon>
        <taxon>Solanaceae</taxon>
        <taxon>Solanoideae</taxon>
        <taxon>Datureae</taxon>
        <taxon>Datura</taxon>
    </lineage>
</organism>
<sequence>MVATVRGERRGAAAGGGGVKEKETKEMRGRSAVAGSGGATDLGLAVARKKWRKQTRQGRKGRCGGCRFTGDGQRWWR</sequence>
<accession>A0ABS8W2I1</accession>
<feature type="compositionally biased region" description="Basic and acidic residues" evidence="1">
    <location>
        <begin position="1"/>
        <end position="11"/>
    </location>
</feature>
<keyword evidence="3" id="KW-1185">Reference proteome</keyword>
<dbReference type="EMBL" id="JACEIK010006448">
    <property type="protein sequence ID" value="MCE2055695.1"/>
    <property type="molecule type" value="Genomic_DNA"/>
</dbReference>
<protein>
    <submittedName>
        <fullName evidence="2">Uncharacterized protein</fullName>
    </submittedName>
</protein>
<reference evidence="2 3" key="1">
    <citation type="journal article" date="2021" name="BMC Genomics">
        <title>Datura genome reveals duplications of psychoactive alkaloid biosynthetic genes and high mutation rate following tissue culture.</title>
        <authorList>
            <person name="Rajewski A."/>
            <person name="Carter-House D."/>
            <person name="Stajich J."/>
            <person name="Litt A."/>
        </authorList>
    </citation>
    <scope>NUCLEOTIDE SEQUENCE [LARGE SCALE GENOMIC DNA]</scope>
    <source>
        <strain evidence="2">AR-01</strain>
    </source>
</reference>
<comment type="caution">
    <text evidence="2">The sequence shown here is derived from an EMBL/GenBank/DDBJ whole genome shotgun (WGS) entry which is preliminary data.</text>
</comment>
<dbReference type="Proteomes" id="UP000823775">
    <property type="component" value="Unassembled WGS sequence"/>
</dbReference>
<gene>
    <name evidence="2" type="ORF">HAX54_043199</name>
</gene>
<evidence type="ECO:0000313" key="3">
    <source>
        <dbReference type="Proteomes" id="UP000823775"/>
    </source>
</evidence>
<feature type="compositionally biased region" description="Basic residues" evidence="1">
    <location>
        <begin position="47"/>
        <end position="62"/>
    </location>
</feature>
<feature type="compositionally biased region" description="Basic and acidic residues" evidence="1">
    <location>
        <begin position="19"/>
        <end position="29"/>
    </location>
</feature>
<proteinExistence type="predicted"/>
<feature type="region of interest" description="Disordered" evidence="1">
    <location>
        <begin position="1"/>
        <end position="77"/>
    </location>
</feature>